<reference evidence="18" key="1">
    <citation type="submission" date="2025-08" db="UniProtKB">
        <authorList>
            <consortium name="RefSeq"/>
        </authorList>
    </citation>
    <scope>IDENTIFICATION</scope>
</reference>
<evidence type="ECO:0000256" key="13">
    <source>
        <dbReference type="PROSITE-ProRule" id="PRU00192"/>
    </source>
</evidence>
<dbReference type="PANTHER" id="PTHR24131:SF10">
    <property type="entry name" value="ANKYRIN-REPEAT, SH3-DOMAIN, AND PROLINE-RICH-REGION CONTAINING PROTEIN, ISOFORM B"/>
    <property type="match status" value="1"/>
</dbReference>
<comment type="subcellular location">
    <subcellularLocation>
        <location evidence="1">Nucleus</location>
    </subcellularLocation>
    <subcellularLocation>
        <location evidence="2">Target cell membrane</location>
    </subcellularLocation>
</comment>
<dbReference type="GO" id="GO:0006915">
    <property type="term" value="P:apoptotic process"/>
    <property type="evidence" value="ECO:0007669"/>
    <property type="project" value="UniProtKB-KW"/>
</dbReference>
<evidence type="ECO:0000259" key="16">
    <source>
        <dbReference type="PROSITE" id="PS50002"/>
    </source>
</evidence>
<organism evidence="17 18">
    <name type="scientific">Galendromus occidentalis</name>
    <name type="common">western predatory mite</name>
    <dbReference type="NCBI Taxonomy" id="34638"/>
    <lineage>
        <taxon>Eukaryota</taxon>
        <taxon>Metazoa</taxon>
        <taxon>Ecdysozoa</taxon>
        <taxon>Arthropoda</taxon>
        <taxon>Chelicerata</taxon>
        <taxon>Arachnida</taxon>
        <taxon>Acari</taxon>
        <taxon>Parasitiformes</taxon>
        <taxon>Mesostigmata</taxon>
        <taxon>Gamasina</taxon>
        <taxon>Phytoseioidea</taxon>
        <taxon>Phytoseiidae</taxon>
        <taxon>Typhlodrominae</taxon>
        <taxon>Galendromus</taxon>
    </lineage>
</organism>
<feature type="coiled-coil region" evidence="14">
    <location>
        <begin position="41"/>
        <end position="106"/>
    </location>
</feature>
<dbReference type="Pfam" id="PF12796">
    <property type="entry name" value="Ank_2"/>
    <property type="match status" value="1"/>
</dbReference>
<dbReference type="SUPFAM" id="SSF50044">
    <property type="entry name" value="SH3-domain"/>
    <property type="match status" value="1"/>
</dbReference>
<evidence type="ECO:0000256" key="5">
    <source>
        <dbReference type="ARBA" id="ARBA00022537"/>
    </source>
</evidence>
<dbReference type="GO" id="GO:0044231">
    <property type="term" value="C:host cell presynaptic membrane"/>
    <property type="evidence" value="ECO:0007669"/>
    <property type="project" value="UniProtKB-KW"/>
</dbReference>
<protein>
    <submittedName>
        <fullName evidence="18">Apoptosis-stimulating of p53 protein 1</fullName>
    </submittedName>
</protein>
<name>A0AAJ6VWT7_9ACAR</name>
<dbReference type="GO" id="GO:0042981">
    <property type="term" value="P:regulation of apoptotic process"/>
    <property type="evidence" value="ECO:0007669"/>
    <property type="project" value="InterPro"/>
</dbReference>
<keyword evidence="9 12" id="KW-0040">ANK repeat</keyword>
<gene>
    <name evidence="18" type="primary">LOC100901485</name>
</gene>
<dbReference type="PROSITE" id="PS50297">
    <property type="entry name" value="ANK_REP_REGION"/>
    <property type="match status" value="2"/>
</dbReference>
<evidence type="ECO:0000256" key="12">
    <source>
        <dbReference type="PROSITE-ProRule" id="PRU00023"/>
    </source>
</evidence>
<sequence>MVRMNRLNEIVMRQQQKLDIHHELMLTKEKRLEVLRDAGKLHAVEAKVRSLKAHREQVEEQENKNAMLRVELDQLAGIFRQKQTDFNALVQRVDILATQLDELERSAGYVQQLKDRLDKKKATNEYFEGSPQGGQPLKYRNTLPPNSKINRPFTAASAALSAAVSGTQAKAESELRDDGGTKPVKDKKSNRRVSFDPLALLLDAALEGELDLVAKIVETIPDPDQGNDEGITALHNAICANHEDVVLYLIEAGCDVNAQDADGWTPLHCAASCNNVRIARALIEGGACVFAMTYGEKDIPLEKCEKNEEGYQECFEYLVGVQNRLDGKVHAMFGYDKENEDELTFDRDEILTVIRQGDGKEKEWYWCRKSNGEEGYVARNLLAAFPRKKQKKPRSVQDDHNNNNRSSQMQQASST</sequence>
<evidence type="ECO:0000256" key="10">
    <source>
        <dbReference type="ARBA" id="ARBA00023242"/>
    </source>
</evidence>
<accession>A0AAJ6VWT7</accession>
<evidence type="ECO:0000313" key="18">
    <source>
        <dbReference type="RefSeq" id="XP_003741205.2"/>
    </source>
</evidence>
<keyword evidence="4" id="KW-0268">Exocytosis</keyword>
<evidence type="ECO:0000256" key="4">
    <source>
        <dbReference type="ARBA" id="ARBA00022483"/>
    </source>
</evidence>
<feature type="compositionally biased region" description="Basic and acidic residues" evidence="15">
    <location>
        <begin position="171"/>
        <end position="187"/>
    </location>
</feature>
<evidence type="ECO:0000256" key="14">
    <source>
        <dbReference type="SAM" id="Coils"/>
    </source>
</evidence>
<dbReference type="KEGG" id="goe:100901485"/>
<keyword evidence="11" id="KW-1053">Target membrane</keyword>
<keyword evidence="8" id="KW-0638">Presynaptic neurotoxin</keyword>
<keyword evidence="5" id="KW-1052">Target cell membrane</keyword>
<dbReference type="AlphaFoldDB" id="A0AAJ6VWT7"/>
<keyword evidence="8" id="KW-0800">Toxin</keyword>
<dbReference type="InterPro" id="IPR002110">
    <property type="entry name" value="Ankyrin_rpt"/>
</dbReference>
<feature type="repeat" description="ANK" evidence="12">
    <location>
        <begin position="229"/>
        <end position="261"/>
    </location>
</feature>
<keyword evidence="8" id="KW-0528">Neurotoxin</keyword>
<evidence type="ECO:0000256" key="8">
    <source>
        <dbReference type="ARBA" id="ARBA00023028"/>
    </source>
</evidence>
<dbReference type="Proteomes" id="UP000694867">
    <property type="component" value="Unplaced"/>
</dbReference>
<dbReference type="InterPro" id="IPR001452">
    <property type="entry name" value="SH3_domain"/>
</dbReference>
<dbReference type="GO" id="GO:0044218">
    <property type="term" value="C:other organism cell membrane"/>
    <property type="evidence" value="ECO:0007669"/>
    <property type="project" value="UniProtKB-KW"/>
</dbReference>
<dbReference type="InterPro" id="IPR036028">
    <property type="entry name" value="SH3-like_dom_sf"/>
</dbReference>
<dbReference type="SMART" id="SM00326">
    <property type="entry name" value="SH3"/>
    <property type="match status" value="1"/>
</dbReference>
<dbReference type="GeneID" id="100901485"/>
<evidence type="ECO:0000256" key="2">
    <source>
        <dbReference type="ARBA" id="ARBA00004175"/>
    </source>
</evidence>
<evidence type="ECO:0000256" key="3">
    <source>
        <dbReference type="ARBA" id="ARBA00022443"/>
    </source>
</evidence>
<evidence type="ECO:0000313" key="17">
    <source>
        <dbReference type="Proteomes" id="UP000694867"/>
    </source>
</evidence>
<keyword evidence="3 13" id="KW-0728">SH3 domain</keyword>
<feature type="region of interest" description="Disordered" evidence="15">
    <location>
        <begin position="387"/>
        <end position="415"/>
    </location>
</feature>
<dbReference type="GO" id="GO:0006887">
    <property type="term" value="P:exocytosis"/>
    <property type="evidence" value="ECO:0007669"/>
    <property type="project" value="UniProtKB-KW"/>
</dbReference>
<dbReference type="GO" id="GO:0005634">
    <property type="term" value="C:nucleus"/>
    <property type="evidence" value="ECO:0007669"/>
    <property type="project" value="UniProtKB-SubCell"/>
</dbReference>
<feature type="compositionally biased region" description="Polar residues" evidence="15">
    <location>
        <begin position="403"/>
        <end position="415"/>
    </location>
</feature>
<dbReference type="PROSITE" id="PS50088">
    <property type="entry name" value="ANK_REPEAT"/>
    <property type="match status" value="2"/>
</dbReference>
<proteinExistence type="predicted"/>
<feature type="repeat" description="ANK" evidence="12">
    <location>
        <begin position="262"/>
        <end position="294"/>
    </location>
</feature>
<dbReference type="PROSITE" id="PS50002">
    <property type="entry name" value="SH3"/>
    <property type="match status" value="1"/>
</dbReference>
<keyword evidence="11" id="KW-0472">Membrane</keyword>
<keyword evidence="10" id="KW-0539">Nucleus</keyword>
<evidence type="ECO:0000256" key="11">
    <source>
        <dbReference type="ARBA" id="ARBA00023298"/>
    </source>
</evidence>
<evidence type="ECO:0000256" key="9">
    <source>
        <dbReference type="ARBA" id="ARBA00023043"/>
    </source>
</evidence>
<evidence type="ECO:0000256" key="7">
    <source>
        <dbReference type="ARBA" id="ARBA00022737"/>
    </source>
</evidence>
<dbReference type="Gene3D" id="1.25.40.20">
    <property type="entry name" value="Ankyrin repeat-containing domain"/>
    <property type="match status" value="1"/>
</dbReference>
<keyword evidence="7" id="KW-0677">Repeat</keyword>
<dbReference type="PANTHER" id="PTHR24131">
    <property type="entry name" value="APOPTOSIS-STIMULATING OF P53 PROTEIN"/>
    <property type="match status" value="1"/>
</dbReference>
<dbReference type="SMART" id="SM00248">
    <property type="entry name" value="ANK"/>
    <property type="match status" value="2"/>
</dbReference>
<keyword evidence="17" id="KW-1185">Reference proteome</keyword>
<evidence type="ECO:0000256" key="6">
    <source>
        <dbReference type="ARBA" id="ARBA00022703"/>
    </source>
</evidence>
<dbReference type="GO" id="GO:0002039">
    <property type="term" value="F:p53 binding"/>
    <property type="evidence" value="ECO:0007669"/>
    <property type="project" value="InterPro"/>
</dbReference>
<dbReference type="SUPFAM" id="SSF48403">
    <property type="entry name" value="Ankyrin repeat"/>
    <property type="match status" value="1"/>
</dbReference>
<feature type="region of interest" description="Disordered" evidence="15">
    <location>
        <begin position="169"/>
        <end position="188"/>
    </location>
</feature>
<keyword evidence="6" id="KW-0053">Apoptosis</keyword>
<dbReference type="InterPro" id="IPR047163">
    <property type="entry name" value="ASPP1/2"/>
</dbReference>
<feature type="domain" description="SH3" evidence="16">
    <location>
        <begin position="324"/>
        <end position="387"/>
    </location>
</feature>
<dbReference type="Pfam" id="PF07653">
    <property type="entry name" value="SH3_2"/>
    <property type="match status" value="1"/>
</dbReference>
<evidence type="ECO:0000256" key="1">
    <source>
        <dbReference type="ARBA" id="ARBA00004123"/>
    </source>
</evidence>
<keyword evidence="14" id="KW-0175">Coiled coil</keyword>
<evidence type="ECO:0000256" key="15">
    <source>
        <dbReference type="SAM" id="MobiDB-lite"/>
    </source>
</evidence>
<dbReference type="InterPro" id="IPR036770">
    <property type="entry name" value="Ankyrin_rpt-contain_sf"/>
</dbReference>
<dbReference type="RefSeq" id="XP_003741205.2">
    <property type="nucleotide sequence ID" value="XM_003741157.3"/>
</dbReference>